<keyword evidence="2" id="KW-1185">Reference proteome</keyword>
<sequence length="194" mass="21536">MKPKHLIIGGVAVLAIGLMSFTRARISQGKELFKRILFKVSLPKNFDISTQRMRFYIDLILQNPTAQDFSANSAGSISAKSYRVYVGNKLLAFGSLGSISGVTLPAGGSYTFPNIYVEIPTIELLKHAYSLTGEADNWKKLFAGKSAQQPNGTTSLNDFTNVVKANAVTFMRELRYELDVEIFGITYMFKQNVF</sequence>
<dbReference type="AlphaFoldDB" id="A0A250FAL9"/>
<organism evidence="1 2">
    <name type="scientific">Capnocytophaga leadbetteri</name>
    <dbReference type="NCBI Taxonomy" id="327575"/>
    <lineage>
        <taxon>Bacteria</taxon>
        <taxon>Pseudomonadati</taxon>
        <taxon>Bacteroidota</taxon>
        <taxon>Flavobacteriia</taxon>
        <taxon>Flavobacteriales</taxon>
        <taxon>Flavobacteriaceae</taxon>
        <taxon>Capnocytophaga</taxon>
    </lineage>
</organism>
<dbReference type="KEGG" id="clk:CGC53_01370"/>
<proteinExistence type="predicted"/>
<dbReference type="Proteomes" id="UP000217276">
    <property type="component" value="Chromosome"/>
</dbReference>
<reference evidence="2" key="1">
    <citation type="submission" date="2017-06" db="EMBL/GenBank/DDBJ databases">
        <title>Capnocytophaga spp. assemblies.</title>
        <authorList>
            <person name="Gulvik C.A."/>
        </authorList>
    </citation>
    <scope>NUCLEOTIDE SEQUENCE [LARGE SCALE GENOMIC DNA]</scope>
    <source>
        <strain evidence="2">H6253</strain>
    </source>
</reference>
<gene>
    <name evidence="1" type="ORF">CGC53_01370</name>
</gene>
<name>A0A250FAL9_9FLAO</name>
<dbReference type="RefSeq" id="WP_095913019.1">
    <property type="nucleotide sequence ID" value="NZ_CP022384.1"/>
</dbReference>
<evidence type="ECO:0000313" key="2">
    <source>
        <dbReference type="Proteomes" id="UP000217276"/>
    </source>
</evidence>
<protein>
    <submittedName>
        <fullName evidence="1">Uncharacterized protein</fullName>
    </submittedName>
</protein>
<evidence type="ECO:0000313" key="1">
    <source>
        <dbReference type="EMBL" id="ATA81098.1"/>
    </source>
</evidence>
<dbReference type="EMBL" id="CP022384">
    <property type="protein sequence ID" value="ATA81098.1"/>
    <property type="molecule type" value="Genomic_DNA"/>
</dbReference>
<accession>A0A250FAL9</accession>